<sequence length="58" mass="6464">MLPMDSTSARNDFLMCERPSRHFTAIFDPSSRLPSKTDPYPPSPSFLLKLSVAVFSSS</sequence>
<reference evidence="1" key="1">
    <citation type="journal article" date="2017" name="Nature">
        <title>The sunflower genome provides insights into oil metabolism, flowering and Asterid evolution.</title>
        <authorList>
            <person name="Badouin H."/>
            <person name="Gouzy J."/>
            <person name="Grassa C.J."/>
            <person name="Murat F."/>
            <person name="Staton S.E."/>
            <person name="Cottret L."/>
            <person name="Lelandais-Briere C."/>
            <person name="Owens G.L."/>
            <person name="Carrere S."/>
            <person name="Mayjonade B."/>
            <person name="Legrand L."/>
            <person name="Gill N."/>
            <person name="Kane N.C."/>
            <person name="Bowers J.E."/>
            <person name="Hubner S."/>
            <person name="Bellec A."/>
            <person name="Berard A."/>
            <person name="Berges H."/>
            <person name="Blanchet N."/>
            <person name="Boniface M.C."/>
            <person name="Brunel D."/>
            <person name="Catrice O."/>
            <person name="Chaidir N."/>
            <person name="Claudel C."/>
            <person name="Donnadieu C."/>
            <person name="Faraut T."/>
            <person name="Fievet G."/>
            <person name="Helmstetter N."/>
            <person name="King M."/>
            <person name="Knapp S.J."/>
            <person name="Lai Z."/>
            <person name="Le Paslier M.C."/>
            <person name="Lippi Y."/>
            <person name="Lorenzon L."/>
            <person name="Mandel J.R."/>
            <person name="Marage G."/>
            <person name="Marchand G."/>
            <person name="Marquand E."/>
            <person name="Bret-Mestries E."/>
            <person name="Morien E."/>
            <person name="Nambeesan S."/>
            <person name="Nguyen T."/>
            <person name="Pegot-Espagnet P."/>
            <person name="Pouilly N."/>
            <person name="Raftis F."/>
            <person name="Sallet E."/>
            <person name="Schiex T."/>
            <person name="Thomas J."/>
            <person name="Vandecasteele C."/>
            <person name="Vares D."/>
            <person name="Vear F."/>
            <person name="Vautrin S."/>
            <person name="Crespi M."/>
            <person name="Mangin B."/>
            <person name="Burke J.M."/>
            <person name="Salse J."/>
            <person name="Munos S."/>
            <person name="Vincourt P."/>
            <person name="Rieseberg L.H."/>
            <person name="Langlade N.B."/>
        </authorList>
    </citation>
    <scope>NUCLEOTIDE SEQUENCE</scope>
    <source>
        <tissue evidence="1">Leaves</tissue>
    </source>
</reference>
<reference evidence="1" key="2">
    <citation type="submission" date="2020-06" db="EMBL/GenBank/DDBJ databases">
        <title>Helianthus annuus Genome sequencing and assembly Release 2.</title>
        <authorList>
            <person name="Gouzy J."/>
            <person name="Langlade N."/>
            <person name="Munos S."/>
        </authorList>
    </citation>
    <scope>NUCLEOTIDE SEQUENCE</scope>
    <source>
        <tissue evidence="1">Leaves</tissue>
    </source>
</reference>
<protein>
    <submittedName>
        <fullName evidence="1">Uncharacterized protein</fullName>
    </submittedName>
</protein>
<dbReference type="EMBL" id="MNCJ02000328">
    <property type="protein sequence ID" value="KAF5772210.1"/>
    <property type="molecule type" value="Genomic_DNA"/>
</dbReference>
<proteinExistence type="predicted"/>
<accession>A0A9K3H9Q6</accession>
<comment type="caution">
    <text evidence="1">The sequence shown here is derived from an EMBL/GenBank/DDBJ whole genome shotgun (WGS) entry which is preliminary data.</text>
</comment>
<dbReference type="Gramene" id="mRNA:HanXRQr2_Chr13g0574151">
    <property type="protein sequence ID" value="CDS:HanXRQr2_Chr13g0574151.1"/>
    <property type="gene ID" value="HanXRQr2_Chr13g0574151"/>
</dbReference>
<organism evidence="1 2">
    <name type="scientific">Helianthus annuus</name>
    <name type="common">Common sunflower</name>
    <dbReference type="NCBI Taxonomy" id="4232"/>
    <lineage>
        <taxon>Eukaryota</taxon>
        <taxon>Viridiplantae</taxon>
        <taxon>Streptophyta</taxon>
        <taxon>Embryophyta</taxon>
        <taxon>Tracheophyta</taxon>
        <taxon>Spermatophyta</taxon>
        <taxon>Magnoliopsida</taxon>
        <taxon>eudicotyledons</taxon>
        <taxon>Gunneridae</taxon>
        <taxon>Pentapetalae</taxon>
        <taxon>asterids</taxon>
        <taxon>campanulids</taxon>
        <taxon>Asterales</taxon>
        <taxon>Asteraceae</taxon>
        <taxon>Asteroideae</taxon>
        <taxon>Heliantheae alliance</taxon>
        <taxon>Heliantheae</taxon>
        <taxon>Helianthus</taxon>
    </lineage>
</organism>
<gene>
    <name evidence="1" type="ORF">HanXRQr2_Chr13g0574151</name>
</gene>
<dbReference type="Proteomes" id="UP000215914">
    <property type="component" value="Unassembled WGS sequence"/>
</dbReference>
<evidence type="ECO:0000313" key="1">
    <source>
        <dbReference type="EMBL" id="KAF5772210.1"/>
    </source>
</evidence>
<keyword evidence="2" id="KW-1185">Reference proteome</keyword>
<evidence type="ECO:0000313" key="2">
    <source>
        <dbReference type="Proteomes" id="UP000215914"/>
    </source>
</evidence>
<name>A0A9K3H9Q6_HELAN</name>
<dbReference type="AlphaFoldDB" id="A0A9K3H9Q6"/>